<evidence type="ECO:0000256" key="1">
    <source>
        <dbReference type="SAM" id="MobiDB-lite"/>
    </source>
</evidence>
<dbReference type="AlphaFoldDB" id="A0AAD9M1Y6"/>
<dbReference type="SMART" id="SM00973">
    <property type="entry name" value="Sec63"/>
    <property type="match status" value="1"/>
</dbReference>
<comment type="caution">
    <text evidence="3">The sequence shown here is derived from an EMBL/GenBank/DDBJ whole genome shotgun (WGS) entry which is preliminary data.</text>
</comment>
<evidence type="ECO:0000313" key="3">
    <source>
        <dbReference type="EMBL" id="KAK2029037.1"/>
    </source>
</evidence>
<name>A0AAD9M1Y6_9PEZI</name>
<reference evidence="3" key="1">
    <citation type="submission" date="2021-06" db="EMBL/GenBank/DDBJ databases">
        <title>Comparative genomics, transcriptomics and evolutionary studies reveal genomic signatures of adaptation to plant cell wall in hemibiotrophic fungi.</title>
        <authorList>
            <consortium name="DOE Joint Genome Institute"/>
            <person name="Baroncelli R."/>
            <person name="Diaz J.F."/>
            <person name="Benocci T."/>
            <person name="Peng M."/>
            <person name="Battaglia E."/>
            <person name="Haridas S."/>
            <person name="Andreopoulos W."/>
            <person name="Labutti K."/>
            <person name="Pangilinan J."/>
            <person name="Floch G.L."/>
            <person name="Makela M.R."/>
            <person name="Henrissat B."/>
            <person name="Grigoriev I.V."/>
            <person name="Crouch J.A."/>
            <person name="De Vries R.P."/>
            <person name="Sukno S.A."/>
            <person name="Thon M.R."/>
        </authorList>
    </citation>
    <scope>NUCLEOTIDE SEQUENCE</scope>
    <source>
        <strain evidence="3">MAFF235873</strain>
    </source>
</reference>
<gene>
    <name evidence="3" type="ORF">LX32DRAFT_561391</name>
</gene>
<accession>A0AAD9M1Y6</accession>
<feature type="region of interest" description="Disordered" evidence="1">
    <location>
        <begin position="1"/>
        <end position="43"/>
    </location>
</feature>
<proteinExistence type="predicted"/>
<dbReference type="InterPro" id="IPR004179">
    <property type="entry name" value="Sec63-dom"/>
</dbReference>
<evidence type="ECO:0000259" key="2">
    <source>
        <dbReference type="SMART" id="SM00973"/>
    </source>
</evidence>
<feature type="domain" description="SEC63" evidence="2">
    <location>
        <begin position="55"/>
        <end position="345"/>
    </location>
</feature>
<evidence type="ECO:0000313" key="4">
    <source>
        <dbReference type="Proteomes" id="UP001232148"/>
    </source>
</evidence>
<sequence length="347" mass="37739">MPPLPLSDPTPSRASSSQNLPNGTRSSSNPSVTNTPAATVRCPPARISPQHHAIMLRYSLSSRTIHALVSLPHAAQPEEILRCAASATEFLTFTFSPLEKVAFSAINNDPSTRWPVREALALPWHKVYLVAQCEAAGGDYGDKISRKARKDLYAARGRIVRTLGQVLRACAEIMGARRDAAGLRRALETWRGVVPGIGPKKVASLVAHGVRSVRQLAGLDFFHIERILSRNPPFGQNVLHSLAHFPRLALIVDVAKRKEGTRDAIVRAALGCSNREIPVWKDKEPCVTLGAETSDGRLFFFWRGKVKSLMTGKVLAFPVEAAPGQTVFVWASCEEIAGTCVTGEVEV</sequence>
<dbReference type="Gene3D" id="1.10.3380.10">
    <property type="entry name" value="Sec63 N-terminal domain-like domain"/>
    <property type="match status" value="1"/>
</dbReference>
<dbReference type="Proteomes" id="UP001232148">
    <property type="component" value="Unassembled WGS sequence"/>
</dbReference>
<dbReference type="Pfam" id="PF02889">
    <property type="entry name" value="Sec63"/>
    <property type="match status" value="1"/>
</dbReference>
<keyword evidence="4" id="KW-1185">Reference proteome</keyword>
<protein>
    <recommendedName>
        <fullName evidence="2">SEC63 domain-containing protein</fullName>
    </recommendedName>
</protein>
<organism evidence="3 4">
    <name type="scientific">Colletotrichum zoysiae</name>
    <dbReference type="NCBI Taxonomy" id="1216348"/>
    <lineage>
        <taxon>Eukaryota</taxon>
        <taxon>Fungi</taxon>
        <taxon>Dikarya</taxon>
        <taxon>Ascomycota</taxon>
        <taxon>Pezizomycotina</taxon>
        <taxon>Sordariomycetes</taxon>
        <taxon>Hypocreomycetidae</taxon>
        <taxon>Glomerellales</taxon>
        <taxon>Glomerellaceae</taxon>
        <taxon>Colletotrichum</taxon>
        <taxon>Colletotrichum graminicola species complex</taxon>
    </lineage>
</organism>
<feature type="compositionally biased region" description="Polar residues" evidence="1">
    <location>
        <begin position="9"/>
        <end position="37"/>
    </location>
</feature>
<dbReference type="SUPFAM" id="SSF158702">
    <property type="entry name" value="Sec63 N-terminal domain-like"/>
    <property type="match status" value="1"/>
</dbReference>
<dbReference type="EMBL" id="MU842869">
    <property type="protein sequence ID" value="KAK2029037.1"/>
    <property type="molecule type" value="Genomic_DNA"/>
</dbReference>